<feature type="compositionally biased region" description="Polar residues" evidence="1">
    <location>
        <begin position="165"/>
        <end position="175"/>
    </location>
</feature>
<dbReference type="Proteomes" id="UP000215289">
    <property type="component" value="Unassembled WGS sequence"/>
</dbReference>
<reference evidence="3 4" key="1">
    <citation type="submission" date="2018-08" db="EMBL/GenBank/DDBJ databases">
        <title>Draft genome sequences of two Aspergillus turcosus clinical strains isolated from bronchoalveolar lavage fluid: one azole-susceptible and the other azole-resistant.</title>
        <authorList>
            <person name="Parent-Michaud M."/>
            <person name="Dufresne P.J."/>
            <person name="Fournier E."/>
            <person name="Martineau C."/>
            <person name="Moreira S."/>
            <person name="Perkins V."/>
            <person name="De Repentigny L."/>
            <person name="Dufresne S.F."/>
        </authorList>
    </citation>
    <scope>NUCLEOTIDE SEQUENCE [LARGE SCALE GENOMIC DNA]</scope>
    <source>
        <strain evidence="3">HMR AF 1038</strain>
    </source>
</reference>
<protein>
    <recommendedName>
        <fullName evidence="2">F-box domain-containing protein</fullName>
    </recommendedName>
</protein>
<evidence type="ECO:0000313" key="3">
    <source>
        <dbReference type="EMBL" id="RLL96083.1"/>
    </source>
</evidence>
<evidence type="ECO:0000313" key="4">
    <source>
        <dbReference type="Proteomes" id="UP000215289"/>
    </source>
</evidence>
<dbReference type="InterPro" id="IPR001810">
    <property type="entry name" value="F-box_dom"/>
</dbReference>
<evidence type="ECO:0000259" key="2">
    <source>
        <dbReference type="PROSITE" id="PS50181"/>
    </source>
</evidence>
<dbReference type="SUPFAM" id="SSF81383">
    <property type="entry name" value="F-box domain"/>
    <property type="match status" value="1"/>
</dbReference>
<organism evidence="3 4">
    <name type="scientific">Aspergillus turcosus</name>
    <dbReference type="NCBI Taxonomy" id="1245748"/>
    <lineage>
        <taxon>Eukaryota</taxon>
        <taxon>Fungi</taxon>
        <taxon>Dikarya</taxon>
        <taxon>Ascomycota</taxon>
        <taxon>Pezizomycotina</taxon>
        <taxon>Eurotiomycetes</taxon>
        <taxon>Eurotiomycetidae</taxon>
        <taxon>Eurotiales</taxon>
        <taxon>Aspergillaceae</taxon>
        <taxon>Aspergillus</taxon>
        <taxon>Aspergillus subgen. Fumigati</taxon>
    </lineage>
</organism>
<keyword evidence="4" id="KW-1185">Reference proteome</keyword>
<feature type="domain" description="F-box" evidence="2">
    <location>
        <begin position="1"/>
        <end position="51"/>
    </location>
</feature>
<comment type="caution">
    <text evidence="3">The sequence shown here is derived from an EMBL/GenBank/DDBJ whole genome shotgun (WGS) entry which is preliminary data.</text>
</comment>
<name>A0A3R7JEN1_9EURO</name>
<dbReference type="PROSITE" id="PS50181">
    <property type="entry name" value="FBOX"/>
    <property type="match status" value="1"/>
</dbReference>
<dbReference type="InterPro" id="IPR036047">
    <property type="entry name" value="F-box-like_dom_sf"/>
</dbReference>
<sequence>MNLQSLPAEVLLRIFELADNIDDALRLGRSCRQLYRILDRPGHRHMIMKSIIQRSEYHKHDLQLSHLTQFHAECTEIYATQPRLPMSRRPDTAMVKSFHEPSAELLASPLAVAEIVTRWHAMKALFHVYCKKSVRATYLGDWATSWHGYPGTDDETETDDENETSGANETVRPSTKGVCNSFAQLPLQEKQRAYERFYRALTAHWVAVELTWVIRVSKHQTERDFKRWEKKVYDRWSDNPQRSLEEKLDIFEILDFVWYFLVTKIFDHAGTVADWIEVAPESATPHGFSPLEQYVSHIEGLDHPLQYDADTAGVDYTNDFIEDLTSSIRPPHVIELLLRFAWDPNSQSDFDRPEYVRKLGLLDRCYRWEQTKAGEFRTDDSELYTIELPDGDIQCSLSDMALRVQEEELSRQITLGYRYPWDEIDERGLDEECAEQWQGDKESVWNDEMRGEILFRQETQMQLFERLIELEELYITQ</sequence>
<dbReference type="CDD" id="cd09917">
    <property type="entry name" value="F-box_SF"/>
    <property type="match status" value="1"/>
</dbReference>
<accession>A0A3R7JEN1</accession>
<evidence type="ECO:0000256" key="1">
    <source>
        <dbReference type="SAM" id="MobiDB-lite"/>
    </source>
</evidence>
<dbReference type="EMBL" id="NIDN02000124">
    <property type="protein sequence ID" value="RLL96083.1"/>
    <property type="molecule type" value="Genomic_DNA"/>
</dbReference>
<feature type="region of interest" description="Disordered" evidence="1">
    <location>
        <begin position="150"/>
        <end position="175"/>
    </location>
</feature>
<dbReference type="Pfam" id="PF12937">
    <property type="entry name" value="F-box-like"/>
    <property type="match status" value="1"/>
</dbReference>
<dbReference type="AlphaFoldDB" id="A0A3R7JEN1"/>
<gene>
    <name evidence="3" type="ORF">CFD26_102244</name>
</gene>
<feature type="compositionally biased region" description="Acidic residues" evidence="1">
    <location>
        <begin position="152"/>
        <end position="163"/>
    </location>
</feature>
<proteinExistence type="predicted"/>
<dbReference type="OrthoDB" id="5384804at2759"/>